<sequence>MTKKLLFLGLLLSCLTLARPGAAQVVQYLPPLVAAHAMPPGLVGVSRVVDARPSSPPTLGYSLSGGAGPQPVTFAQPLAPTLLAFLQQQVPPSEIPGRELVMRLTRLELEELKLQAVARLEAEFYLMAPDSSYQLVARCTEAAQRPITGRREVSLIVHSQNLSDVLQRALNTGGNLTQWLPNGPRRSNSQLQAPKSVGPAGPRWPILAEGATRRPGFYRTFDDFRNNRPTEADRLEVERHPNSNAERADDYGVAPYYREANGRRKPATIYWGFSDGQHAYIRFDFTYYRLLPQPGGFMFDTQAKLRSTGALYVMGGIYPTASIKPRERYEIDLDAGTGVPFLPAHHALNPQSQLLNPQSRPTQLLIYRPRSAKGPAAQIRLAPDQPAQSLAAGEYLQFSPPADQPLTVRVQLAGGGEATLPILPTAETAVYLQCRPGQAVPLQQVKVEVGAAAVSRLVD</sequence>
<comment type="caution">
    <text evidence="3">The sequence shown here is derived from an EMBL/GenBank/DDBJ whole genome shotgun (WGS) entry which is preliminary data.</text>
</comment>
<organism evidence="3 4">
    <name type="scientific">Hymenobacter setariae</name>
    <dbReference type="NCBI Taxonomy" id="2594794"/>
    <lineage>
        <taxon>Bacteria</taxon>
        <taxon>Pseudomonadati</taxon>
        <taxon>Bacteroidota</taxon>
        <taxon>Cytophagia</taxon>
        <taxon>Cytophagales</taxon>
        <taxon>Hymenobacteraceae</taxon>
        <taxon>Hymenobacter</taxon>
    </lineage>
</organism>
<dbReference type="Proteomes" id="UP000317624">
    <property type="component" value="Unassembled WGS sequence"/>
</dbReference>
<reference evidence="3 4" key="1">
    <citation type="submission" date="2019-07" db="EMBL/GenBank/DDBJ databases">
        <title>Hymenobacter sp. straun FUR1 Genome sequencing and assembly.</title>
        <authorList>
            <person name="Chhetri G."/>
        </authorList>
    </citation>
    <scope>NUCLEOTIDE SEQUENCE [LARGE SCALE GENOMIC DNA]</scope>
    <source>
        <strain evidence="3 4">Fur1</strain>
    </source>
</reference>
<feature type="compositionally biased region" description="Polar residues" evidence="1">
    <location>
        <begin position="180"/>
        <end position="193"/>
    </location>
</feature>
<dbReference type="OrthoDB" id="663116at2"/>
<name>A0A558C485_9BACT</name>
<accession>A0A558C485</accession>
<feature type="signal peptide" evidence="2">
    <location>
        <begin position="1"/>
        <end position="23"/>
    </location>
</feature>
<protein>
    <submittedName>
        <fullName evidence="3">Uncharacterized protein</fullName>
    </submittedName>
</protein>
<evidence type="ECO:0000256" key="2">
    <source>
        <dbReference type="SAM" id="SignalP"/>
    </source>
</evidence>
<evidence type="ECO:0000313" key="3">
    <source>
        <dbReference type="EMBL" id="TVT43603.1"/>
    </source>
</evidence>
<feature type="region of interest" description="Disordered" evidence="1">
    <location>
        <begin position="180"/>
        <end position="203"/>
    </location>
</feature>
<dbReference type="AlphaFoldDB" id="A0A558C485"/>
<dbReference type="RefSeq" id="WP_144845261.1">
    <property type="nucleotide sequence ID" value="NZ_VMRJ01000001.1"/>
</dbReference>
<dbReference type="EMBL" id="VMRJ01000001">
    <property type="protein sequence ID" value="TVT43603.1"/>
    <property type="molecule type" value="Genomic_DNA"/>
</dbReference>
<evidence type="ECO:0000256" key="1">
    <source>
        <dbReference type="SAM" id="MobiDB-lite"/>
    </source>
</evidence>
<keyword evidence="2" id="KW-0732">Signal</keyword>
<proteinExistence type="predicted"/>
<gene>
    <name evidence="3" type="ORF">FNT36_05825</name>
</gene>
<evidence type="ECO:0000313" key="4">
    <source>
        <dbReference type="Proteomes" id="UP000317624"/>
    </source>
</evidence>
<feature type="chain" id="PRO_5022001440" evidence="2">
    <location>
        <begin position="24"/>
        <end position="459"/>
    </location>
</feature>
<keyword evidence="4" id="KW-1185">Reference proteome</keyword>